<dbReference type="Proteomes" id="UP000324143">
    <property type="component" value="Unassembled WGS sequence"/>
</dbReference>
<keyword evidence="3" id="KW-1185">Reference proteome</keyword>
<dbReference type="InterPro" id="IPR024952">
    <property type="entry name" value="LPP20-like_dom"/>
</dbReference>
<sequence length="274" mass="30808">MKKIIILILIIFLLTIPFFGQEKHKIEKMESGEIDWTTLVIKAVGIGAPNPNLPQRAQRPAAKRAAKEDAKRNLLEIIQGVHVSSETTVENFMLKDDVIKTKVEGVLRGFKEDKVKYMSDGTIEVVLKIAITGELVEIMLPLYTDGVYNKDIPRIGEEEAKDKMYTGIIVDATDFNILPCMAPKIYSENGQLIYDASYVDSDYAIENGVVGYSKDVEMAKENNRVGDNPYIVKAVKSGEQNRDVYISKKASKTITNNEALRENIKKCRVMFVIK</sequence>
<organism evidence="2 3">
    <name type="scientific">Candidatus Mcinerneyibacterium aminivorans</name>
    <dbReference type="NCBI Taxonomy" id="2703815"/>
    <lineage>
        <taxon>Bacteria</taxon>
        <taxon>Candidatus Macinerneyibacteriota</taxon>
        <taxon>Candidatus Mcinerneyibacteria</taxon>
        <taxon>Candidatus Mcinerneyibacteriales</taxon>
        <taxon>Candidatus Mcinerneyibacteriaceae</taxon>
        <taxon>Candidatus Mcinerneyibacterium</taxon>
    </lineage>
</organism>
<feature type="domain" description="Lipoprotein LPP20-like" evidence="1">
    <location>
        <begin position="63"/>
        <end position="129"/>
    </location>
</feature>
<proteinExistence type="predicted"/>
<reference evidence="2" key="1">
    <citation type="submission" date="2019-08" db="EMBL/GenBank/DDBJ databases">
        <title>Genomic characterization of a novel candidate phylum (ARYD3) from a high temperature, high salinity tertiary oil reservoir in north central Oklahoma, USA.</title>
        <authorList>
            <person name="Youssef N.H."/>
            <person name="Yadav A."/>
            <person name="Elshahed M.S."/>
        </authorList>
    </citation>
    <scope>NUCLEOTIDE SEQUENCE [LARGE SCALE GENOMIC DNA]</scope>
    <source>
        <strain evidence="2">ARYD3</strain>
    </source>
</reference>
<dbReference type="Pfam" id="PF02169">
    <property type="entry name" value="LPP20"/>
    <property type="match status" value="1"/>
</dbReference>
<name>A0A5D0MIT7_9BACT</name>
<comment type="caution">
    <text evidence="2">The sequence shown here is derived from an EMBL/GenBank/DDBJ whole genome shotgun (WGS) entry which is preliminary data.</text>
</comment>
<dbReference type="EMBL" id="VSIX01000033">
    <property type="protein sequence ID" value="TYB31533.1"/>
    <property type="molecule type" value="Genomic_DNA"/>
</dbReference>
<protein>
    <recommendedName>
        <fullName evidence="1">Lipoprotein LPP20-like domain-containing protein</fullName>
    </recommendedName>
</protein>
<evidence type="ECO:0000259" key="1">
    <source>
        <dbReference type="Pfam" id="PF02169"/>
    </source>
</evidence>
<accession>A0A5D0MIT7</accession>
<evidence type="ECO:0000313" key="2">
    <source>
        <dbReference type="EMBL" id="TYB31533.1"/>
    </source>
</evidence>
<evidence type="ECO:0000313" key="3">
    <source>
        <dbReference type="Proteomes" id="UP000324143"/>
    </source>
</evidence>
<gene>
    <name evidence="2" type="ORF">FXF47_04225</name>
</gene>
<dbReference type="AlphaFoldDB" id="A0A5D0MIT7"/>